<keyword evidence="4" id="KW-1185">Reference proteome</keyword>
<dbReference type="Proteomes" id="UP000243807">
    <property type="component" value="Chromosome"/>
</dbReference>
<feature type="compositionally biased region" description="Polar residues" evidence="1">
    <location>
        <begin position="90"/>
        <end position="100"/>
    </location>
</feature>
<feature type="region of interest" description="Disordered" evidence="1">
    <location>
        <begin position="79"/>
        <end position="100"/>
    </location>
</feature>
<proteinExistence type="predicted"/>
<organism evidence="3 4">
    <name type="scientific">Acidihalobacter ferrooxydans</name>
    <dbReference type="NCBI Taxonomy" id="1765967"/>
    <lineage>
        <taxon>Bacteria</taxon>
        <taxon>Pseudomonadati</taxon>
        <taxon>Pseudomonadota</taxon>
        <taxon>Gammaproteobacteria</taxon>
        <taxon>Chromatiales</taxon>
        <taxon>Ectothiorhodospiraceae</taxon>
        <taxon>Acidihalobacter</taxon>
    </lineage>
</organism>
<dbReference type="EMBL" id="CP019434">
    <property type="protein sequence ID" value="APZ43821.1"/>
    <property type="molecule type" value="Genomic_DNA"/>
</dbReference>
<dbReference type="Pfam" id="PF10276">
    <property type="entry name" value="zf-CHCC"/>
    <property type="match status" value="1"/>
</dbReference>
<feature type="domain" description="Zinc finger CHCC-type" evidence="2">
    <location>
        <begin position="48"/>
        <end position="72"/>
    </location>
</feature>
<dbReference type="InterPro" id="IPR019401">
    <property type="entry name" value="Znf_CHCC"/>
</dbReference>
<evidence type="ECO:0000259" key="2">
    <source>
        <dbReference type="Pfam" id="PF10276"/>
    </source>
</evidence>
<evidence type="ECO:0000313" key="4">
    <source>
        <dbReference type="Proteomes" id="UP000243807"/>
    </source>
</evidence>
<dbReference type="AlphaFoldDB" id="A0A1P8UJ67"/>
<name>A0A1P8UJ67_9GAMM</name>
<sequence>MRSGKHPGIDAPSGGAACAPAATERVHRVRATDLPVSCPLPEECLWNAHPKVYLPLSAEAPQQVCPYCGTRYILDSAAEPTGQAPAQEPESLTTRQMPDR</sequence>
<gene>
    <name evidence="3" type="ORF">BW247_12580</name>
</gene>
<dbReference type="KEGG" id="afy:BW247_12580"/>
<dbReference type="OrthoDB" id="9806844at2"/>
<reference evidence="3 4" key="1">
    <citation type="submission" date="2017-01" db="EMBL/GenBank/DDBJ databases">
        <title>Draft sequence of Acidihalobacter ferrooxidans strain DSM 14175 (strain V8).</title>
        <authorList>
            <person name="Khaleque H.N."/>
            <person name="Ramsay J.P."/>
            <person name="Murphy R.J.T."/>
            <person name="Kaksonen A.H."/>
            <person name="Boxall N.J."/>
            <person name="Watkin E.L.J."/>
        </authorList>
    </citation>
    <scope>NUCLEOTIDE SEQUENCE [LARGE SCALE GENOMIC DNA]</scope>
    <source>
        <strain evidence="3 4">V8</strain>
    </source>
</reference>
<dbReference type="Gene3D" id="2.60.260.40">
    <property type="entry name" value="q5lls5 like domains"/>
    <property type="match status" value="1"/>
</dbReference>
<dbReference type="RefSeq" id="WP_076837447.1">
    <property type="nucleotide sequence ID" value="NZ_CP019434.1"/>
</dbReference>
<evidence type="ECO:0000313" key="3">
    <source>
        <dbReference type="EMBL" id="APZ43821.1"/>
    </source>
</evidence>
<accession>A0A1P8UJ67</accession>
<protein>
    <recommendedName>
        <fullName evidence="2">Zinc finger CHCC-type domain-containing protein</fullName>
    </recommendedName>
</protein>
<dbReference type="STRING" id="1765967.BW247_12580"/>
<evidence type="ECO:0000256" key="1">
    <source>
        <dbReference type="SAM" id="MobiDB-lite"/>
    </source>
</evidence>